<reference evidence="4" key="1">
    <citation type="journal article" date="2006" name="Science">
        <title>Phytophthora genome sequences uncover evolutionary origins and mechanisms of pathogenesis.</title>
        <authorList>
            <person name="Tyler B.M."/>
            <person name="Tripathy S."/>
            <person name="Zhang X."/>
            <person name="Dehal P."/>
            <person name="Jiang R.H."/>
            <person name="Aerts A."/>
            <person name="Arredondo F.D."/>
            <person name="Baxter L."/>
            <person name="Bensasson D."/>
            <person name="Beynon J.L."/>
            <person name="Chapman J."/>
            <person name="Damasceno C.M."/>
            <person name="Dorrance A.E."/>
            <person name="Dou D."/>
            <person name="Dickerman A.W."/>
            <person name="Dubchak I.L."/>
            <person name="Garbelotto M."/>
            <person name="Gijzen M."/>
            <person name="Gordon S.G."/>
            <person name="Govers F."/>
            <person name="Grunwald N.J."/>
            <person name="Huang W."/>
            <person name="Ivors K.L."/>
            <person name="Jones R.W."/>
            <person name="Kamoun S."/>
            <person name="Krampis K."/>
            <person name="Lamour K.H."/>
            <person name="Lee M.K."/>
            <person name="McDonald W.H."/>
            <person name="Medina M."/>
            <person name="Meijer H.J."/>
            <person name="Nordberg E.K."/>
            <person name="Maclean D.J."/>
            <person name="Ospina-Giraldo M.D."/>
            <person name="Morris P.F."/>
            <person name="Phuntumart V."/>
            <person name="Putnam N.H."/>
            <person name="Rash S."/>
            <person name="Rose J.K."/>
            <person name="Sakihama Y."/>
            <person name="Salamov A.A."/>
            <person name="Savidor A."/>
            <person name="Scheuring C.F."/>
            <person name="Smith B.M."/>
            <person name="Sobral B.W."/>
            <person name="Terry A."/>
            <person name="Torto-Alalibo T.A."/>
            <person name="Win J."/>
            <person name="Xu Z."/>
            <person name="Zhang H."/>
            <person name="Grigoriev I.V."/>
            <person name="Rokhsar D.S."/>
            <person name="Boore J.L."/>
        </authorList>
    </citation>
    <scope>NUCLEOTIDE SEQUENCE [LARGE SCALE GENOMIC DNA]</scope>
    <source>
        <strain evidence="4">Pr102</strain>
    </source>
</reference>
<dbReference type="Proteomes" id="UP000005238">
    <property type="component" value="Unassembled WGS sequence"/>
</dbReference>
<protein>
    <recommendedName>
        <fullName evidence="2">Calponin-homology (CH) domain-containing protein</fullName>
    </recommendedName>
</protein>
<dbReference type="PANTHER" id="PTHR47385">
    <property type="entry name" value="CALPONIN"/>
    <property type="match status" value="1"/>
</dbReference>
<dbReference type="SMART" id="SM00033">
    <property type="entry name" value="CH"/>
    <property type="match status" value="1"/>
</dbReference>
<feature type="region of interest" description="Disordered" evidence="1">
    <location>
        <begin position="422"/>
        <end position="473"/>
    </location>
</feature>
<evidence type="ECO:0000313" key="4">
    <source>
        <dbReference type="Proteomes" id="UP000005238"/>
    </source>
</evidence>
<dbReference type="PANTHER" id="PTHR47385:SF14">
    <property type="entry name" value="TRANSGELIN"/>
    <property type="match status" value="1"/>
</dbReference>
<dbReference type="Pfam" id="PF00307">
    <property type="entry name" value="CH"/>
    <property type="match status" value="1"/>
</dbReference>
<evidence type="ECO:0000256" key="1">
    <source>
        <dbReference type="SAM" id="MobiDB-lite"/>
    </source>
</evidence>
<feature type="domain" description="Calponin-homology (CH)" evidence="2">
    <location>
        <begin position="48"/>
        <end position="159"/>
    </location>
</feature>
<dbReference type="VEuPathDB" id="FungiDB:KRP23_5594"/>
<dbReference type="VEuPathDB" id="FungiDB:KRP22_3679"/>
<feature type="compositionally biased region" description="Polar residues" evidence="1">
    <location>
        <begin position="443"/>
        <end position="453"/>
    </location>
</feature>
<dbReference type="Gene3D" id="1.10.418.10">
    <property type="entry name" value="Calponin-like domain"/>
    <property type="match status" value="1"/>
</dbReference>
<dbReference type="STRING" id="164328.H3H108"/>
<dbReference type="CDD" id="cd00014">
    <property type="entry name" value="CH_SF"/>
    <property type="match status" value="1"/>
</dbReference>
<dbReference type="EMBL" id="DS566096">
    <property type="status" value="NOT_ANNOTATED_CDS"/>
    <property type="molecule type" value="Genomic_DNA"/>
</dbReference>
<dbReference type="PROSITE" id="PS50021">
    <property type="entry name" value="CH"/>
    <property type="match status" value="1"/>
</dbReference>
<name>H3H108_PHYRM</name>
<feature type="compositionally biased region" description="Acidic residues" evidence="1">
    <location>
        <begin position="275"/>
        <end position="284"/>
    </location>
</feature>
<dbReference type="HOGENOM" id="CLU_041374_0_0_1"/>
<accession>H3H108</accession>
<dbReference type="InterPro" id="IPR001715">
    <property type="entry name" value="CH_dom"/>
</dbReference>
<feature type="compositionally biased region" description="Basic and acidic residues" evidence="1">
    <location>
        <begin position="239"/>
        <end position="256"/>
    </location>
</feature>
<evidence type="ECO:0000259" key="2">
    <source>
        <dbReference type="PROSITE" id="PS50021"/>
    </source>
</evidence>
<dbReference type="AlphaFoldDB" id="H3H108"/>
<dbReference type="SUPFAM" id="SSF47576">
    <property type="entry name" value="Calponin-homology domain, CH-domain"/>
    <property type="match status" value="1"/>
</dbReference>
<reference evidence="3" key="2">
    <citation type="submission" date="2015-06" db="UniProtKB">
        <authorList>
            <consortium name="EnsemblProtists"/>
        </authorList>
    </citation>
    <scope>IDENTIFICATION</scope>
    <source>
        <strain evidence="3">Pr102</strain>
    </source>
</reference>
<sequence>MDMNLNVLVPNHNEVTDVRESAMGGKHQRSLSLSAKWASDKAMAIEYLRRQREVMTWIETVLKHELPTTDLFEALKSGVVLRETMETLFPDVSNCMSPISRNYSKRMAPWKERENISVFLRQCKSIGMYDLSLFCTDDLYEGTNMVQVLFCVQHFMMFSAEHAGHLFNPVAKIEPTEFSNQELEMAMSKIEQAGVDAKALQGLISASSSSAVPEKAASHEKKSTVRAASETASVLQLKRVKEEEPAEREKFSEEKANVQPEVCNQVSEDKPEIDNPADDDDLNPEQESGSEAVNEEEEAQPQVSVASELEGGSVVACFAELTSAHDEETLVVIQQVLSDMASAIEEAEAESHAKTTPDIIVVEAEPEVPNVEIIHTPDEAAEKEEKGEDEEGITEVAEDTVLGVKGEAIDQANIEIQVTEESANPAAGSTDVPTELTPVDEVASTQPASQTAENAAGDVDDKPQQTEDEELEAKAMAKCTCGRCTIM</sequence>
<dbReference type="InterPro" id="IPR036872">
    <property type="entry name" value="CH_dom_sf"/>
</dbReference>
<dbReference type="InterPro" id="IPR050606">
    <property type="entry name" value="Calponin-like"/>
</dbReference>
<dbReference type="OMA" id="ELEMAMS"/>
<organism evidence="3 4">
    <name type="scientific">Phytophthora ramorum</name>
    <name type="common">Sudden oak death agent</name>
    <dbReference type="NCBI Taxonomy" id="164328"/>
    <lineage>
        <taxon>Eukaryota</taxon>
        <taxon>Sar</taxon>
        <taxon>Stramenopiles</taxon>
        <taxon>Oomycota</taxon>
        <taxon>Peronosporomycetes</taxon>
        <taxon>Peronosporales</taxon>
        <taxon>Peronosporaceae</taxon>
        <taxon>Phytophthora</taxon>
    </lineage>
</organism>
<keyword evidence="4" id="KW-1185">Reference proteome</keyword>
<proteinExistence type="predicted"/>
<evidence type="ECO:0000313" key="3">
    <source>
        <dbReference type="EnsemblProtists" id="Phyra83891"/>
    </source>
</evidence>
<dbReference type="InParanoid" id="H3H108"/>
<dbReference type="EnsemblProtists" id="Phyra83891">
    <property type="protein sequence ID" value="Phyra83891"/>
    <property type="gene ID" value="Phyra83891"/>
</dbReference>
<feature type="region of interest" description="Disordered" evidence="1">
    <location>
        <begin position="208"/>
        <end position="307"/>
    </location>
</feature>
<dbReference type="eggNOG" id="KOG2128">
    <property type="taxonomic scope" value="Eukaryota"/>
</dbReference>